<dbReference type="RefSeq" id="WP_209367766.1">
    <property type="nucleotide sequence ID" value="NZ_CP046956.1"/>
</dbReference>
<dbReference type="Proteomes" id="UP000665043">
    <property type="component" value="Chromosome"/>
</dbReference>
<dbReference type="InterPro" id="IPR036291">
    <property type="entry name" value="NAD(P)-bd_dom_sf"/>
</dbReference>
<accession>A0ABX7VTK3</accession>
<reference evidence="1 2" key="1">
    <citation type="submission" date="2019-12" db="EMBL/GenBank/DDBJ databases">
        <title>The whole genome sequencing of a strain isolated from a Mars analog, Dalangtan Playa.</title>
        <authorList>
            <person name="Huang T."/>
        </authorList>
    </citation>
    <scope>NUCLEOTIDE SEQUENCE [LARGE SCALE GENOMIC DNA]</scope>
    <source>
        <strain evidence="1 2">DP4-553-S</strain>
    </source>
</reference>
<dbReference type="NCBIfam" id="NF006168">
    <property type="entry name" value="PRK08309.1"/>
    <property type="match status" value="1"/>
</dbReference>
<protein>
    <submittedName>
        <fullName evidence="1">Short-chain dehydrogenase</fullName>
    </submittedName>
</protein>
<dbReference type="Gene3D" id="3.40.50.720">
    <property type="entry name" value="NAD(P)-binding Rossmann-like Domain"/>
    <property type="match status" value="1"/>
</dbReference>
<proteinExistence type="predicted"/>
<sequence length="181" mass="20456">MNEKHALVIGGTGMLAKVTLWLADNHANVSVIGRTQKKHRDLIEKASDPAQLNNIAVDYYDLGALETKLKQAMDRYGPITVAVCWSPFYPAVERICQVISERTDNWQLYHVKGSRRYFEDEPLSVPASCQYRSIYLGFVLTGNLSRWLTHDEIAGGIIEGVKKDEARVVVGTIHPYENRPR</sequence>
<keyword evidence="2" id="KW-1185">Reference proteome</keyword>
<evidence type="ECO:0000313" key="2">
    <source>
        <dbReference type="Proteomes" id="UP000665043"/>
    </source>
</evidence>
<evidence type="ECO:0000313" key="1">
    <source>
        <dbReference type="EMBL" id="QTM98803.1"/>
    </source>
</evidence>
<dbReference type="EMBL" id="CP046956">
    <property type="protein sequence ID" value="QTM98803.1"/>
    <property type="molecule type" value="Genomic_DNA"/>
</dbReference>
<gene>
    <name evidence="1" type="ORF">ERJ70_05525</name>
</gene>
<organism evidence="1 2">
    <name type="scientific">Sediminibacillus dalangtanensis</name>
    <dbReference type="NCBI Taxonomy" id="2729421"/>
    <lineage>
        <taxon>Bacteria</taxon>
        <taxon>Bacillati</taxon>
        <taxon>Bacillota</taxon>
        <taxon>Bacilli</taxon>
        <taxon>Bacillales</taxon>
        <taxon>Bacillaceae</taxon>
        <taxon>Sediminibacillus</taxon>
    </lineage>
</organism>
<name>A0ABX7VTK3_9BACI</name>
<dbReference type="SUPFAM" id="SSF51735">
    <property type="entry name" value="NAD(P)-binding Rossmann-fold domains"/>
    <property type="match status" value="1"/>
</dbReference>